<organism evidence="6 7">
    <name type="scientific">Woeseia oceani</name>
    <dbReference type="NCBI Taxonomy" id="1548547"/>
    <lineage>
        <taxon>Bacteria</taxon>
        <taxon>Pseudomonadati</taxon>
        <taxon>Pseudomonadota</taxon>
        <taxon>Gammaproteobacteria</taxon>
        <taxon>Woeseiales</taxon>
        <taxon>Woeseiaceae</taxon>
        <taxon>Woeseia</taxon>
    </lineage>
</organism>
<dbReference type="SUPFAM" id="SSF88659">
    <property type="entry name" value="Sigma3 and sigma4 domains of RNA polymerase sigma factors"/>
    <property type="match status" value="1"/>
</dbReference>
<keyword evidence="2" id="KW-0805">Transcription regulation</keyword>
<gene>
    <name evidence="6" type="ORF">BA177_17605</name>
</gene>
<dbReference type="InterPro" id="IPR011517">
    <property type="entry name" value="RNA_pol_sigma70_ECF-like"/>
</dbReference>
<dbReference type="InterPro" id="IPR053812">
    <property type="entry name" value="HTH_Sigma70_ECF-like"/>
</dbReference>
<dbReference type="NCBIfam" id="TIGR02999">
    <property type="entry name" value="Sig-70_X6"/>
    <property type="match status" value="1"/>
</dbReference>
<keyword evidence="4" id="KW-0804">Transcription</keyword>
<dbReference type="InterPro" id="IPR036388">
    <property type="entry name" value="WH-like_DNA-bd_sf"/>
</dbReference>
<feature type="domain" description="RNA polymerase sigma-70 ECF-like HTH" evidence="5">
    <location>
        <begin position="4"/>
        <end position="182"/>
    </location>
</feature>
<sequence length="187" mass="20691">MRPNELTGLINQWQSGDDAALQQLMPLVHGELQRLARRQMRGEAPSHTLQATALVNEAFMRLADIKIEYKDRSHFLAMASKTMRRVLVDHARKKKSAKRGGGMPDLTLDDNVAVAANAPDILDLDNALSALAGVDEHLASTIELVFFGGLTYQEAADTQGVSKTALFDDMELAKAWLKNRMADMEEE</sequence>
<evidence type="ECO:0000256" key="1">
    <source>
        <dbReference type="ARBA" id="ARBA00010641"/>
    </source>
</evidence>
<dbReference type="PANTHER" id="PTHR43133">
    <property type="entry name" value="RNA POLYMERASE ECF-TYPE SIGMA FACTO"/>
    <property type="match status" value="1"/>
</dbReference>
<dbReference type="InterPro" id="IPR013325">
    <property type="entry name" value="RNA_pol_sigma_r2"/>
</dbReference>
<comment type="similarity">
    <text evidence="1">Belongs to the sigma-70 factor family. ECF subfamily.</text>
</comment>
<dbReference type="GO" id="GO:0006352">
    <property type="term" value="P:DNA-templated transcription initiation"/>
    <property type="evidence" value="ECO:0007669"/>
    <property type="project" value="InterPro"/>
</dbReference>
<evidence type="ECO:0000256" key="3">
    <source>
        <dbReference type="ARBA" id="ARBA00023082"/>
    </source>
</evidence>
<dbReference type="RefSeq" id="WP_068618404.1">
    <property type="nucleotide sequence ID" value="NZ_CP016268.1"/>
</dbReference>
<keyword evidence="7" id="KW-1185">Reference proteome</keyword>
<dbReference type="STRING" id="1548547.BA177_17605"/>
<dbReference type="Proteomes" id="UP000092695">
    <property type="component" value="Chromosome"/>
</dbReference>
<dbReference type="PANTHER" id="PTHR43133:SF39">
    <property type="entry name" value="SIMILAR TO RNA POLYMERASE SIGMA-E FACTOR"/>
    <property type="match status" value="1"/>
</dbReference>
<dbReference type="AlphaFoldDB" id="A0A193LK02"/>
<dbReference type="InterPro" id="IPR039425">
    <property type="entry name" value="RNA_pol_sigma-70-like"/>
</dbReference>
<dbReference type="NCBIfam" id="TIGR02937">
    <property type="entry name" value="sigma70-ECF"/>
    <property type="match status" value="1"/>
</dbReference>
<protein>
    <recommendedName>
        <fullName evidence="5">RNA polymerase sigma-70 ECF-like HTH domain-containing protein</fullName>
    </recommendedName>
</protein>
<dbReference type="InterPro" id="IPR013324">
    <property type="entry name" value="RNA_pol_sigma_r3/r4-like"/>
</dbReference>
<evidence type="ECO:0000313" key="6">
    <source>
        <dbReference type="EMBL" id="ANO52763.1"/>
    </source>
</evidence>
<evidence type="ECO:0000313" key="7">
    <source>
        <dbReference type="Proteomes" id="UP000092695"/>
    </source>
</evidence>
<dbReference type="OrthoDB" id="128473at2"/>
<dbReference type="KEGG" id="woc:BA177_17605"/>
<evidence type="ECO:0000256" key="4">
    <source>
        <dbReference type="ARBA" id="ARBA00023163"/>
    </source>
</evidence>
<accession>A0A193LK02</accession>
<keyword evidence="3" id="KW-0731">Sigma factor</keyword>
<dbReference type="Pfam" id="PF07638">
    <property type="entry name" value="Sigma70_ECF"/>
    <property type="match status" value="1"/>
</dbReference>
<dbReference type="InterPro" id="IPR014284">
    <property type="entry name" value="RNA_pol_sigma-70_dom"/>
</dbReference>
<reference evidence="6 7" key="1">
    <citation type="submission" date="2016-06" db="EMBL/GenBank/DDBJ databases">
        <title>Complete genome sequence of a deep-branching marine Gamma Proteobacterium Woeseia oceani type strain XK5.</title>
        <authorList>
            <person name="Mu D."/>
            <person name="Du Z."/>
        </authorList>
    </citation>
    <scope>NUCLEOTIDE SEQUENCE [LARGE SCALE GENOMIC DNA]</scope>
    <source>
        <strain evidence="6 7">XK5</strain>
    </source>
</reference>
<dbReference type="GO" id="GO:0016987">
    <property type="term" value="F:sigma factor activity"/>
    <property type="evidence" value="ECO:0007669"/>
    <property type="project" value="UniProtKB-KW"/>
</dbReference>
<proteinExistence type="inferred from homology"/>
<name>A0A193LK02_9GAMM</name>
<dbReference type="EMBL" id="CP016268">
    <property type="protein sequence ID" value="ANO52763.1"/>
    <property type="molecule type" value="Genomic_DNA"/>
</dbReference>
<dbReference type="SUPFAM" id="SSF88946">
    <property type="entry name" value="Sigma2 domain of RNA polymerase sigma factors"/>
    <property type="match status" value="1"/>
</dbReference>
<dbReference type="Gene3D" id="1.10.1740.10">
    <property type="match status" value="1"/>
</dbReference>
<evidence type="ECO:0000259" key="5">
    <source>
        <dbReference type="Pfam" id="PF07638"/>
    </source>
</evidence>
<evidence type="ECO:0000256" key="2">
    <source>
        <dbReference type="ARBA" id="ARBA00023015"/>
    </source>
</evidence>
<dbReference type="Gene3D" id="1.10.10.10">
    <property type="entry name" value="Winged helix-like DNA-binding domain superfamily/Winged helix DNA-binding domain"/>
    <property type="match status" value="1"/>
</dbReference>